<dbReference type="Proteomes" id="UP001642502">
    <property type="component" value="Unassembled WGS sequence"/>
</dbReference>
<keyword evidence="4 5" id="KW-0206">Cytoskeleton</keyword>
<dbReference type="PANTHER" id="PTHR19302:SF70">
    <property type="entry name" value="GAMMA-TUBULIN COMPLEX COMPONENT 6"/>
    <property type="match status" value="1"/>
</dbReference>
<keyword evidence="10" id="KW-1185">Reference proteome</keyword>
<dbReference type="InterPro" id="IPR040457">
    <property type="entry name" value="GCP_C"/>
</dbReference>
<evidence type="ECO:0000259" key="8">
    <source>
        <dbReference type="Pfam" id="PF17681"/>
    </source>
</evidence>
<sequence>MAENDSADLFAIPDFWKRSTWHLEAKPLEEEERRDGFFSLNINGIVHPVLLMRRGEPDPIVKSDDEGDLFKTPNLLGITLPNETQRCGTPDATDGPVTQSFDEPSASPASDAEDVWLTGDYDTVPLQVPEFKTWASFEQADTTSATCILGTEQGPNLIDALVAENDRLVSSGNTKEGSVTLDAHRYCACLLALALGRNSVLFLWNDGKRSFTPALQSARISGFTSQILRSVEKTFLDCGNNSRYLRAFVDHTYTTTAPISTPSRVALVRGVDSLLLTIQGELGTRGQRVGSLLQLQALVRPVASLVKFISRLVTKLARSVASGATDEQFLSLLYQEAQSMEYSVVFMRDVMKQLLQLVSEPWLTFVGEWIGLSLNSKATLWTGTFQGKGFVRPGDRVWIDDMGVELAEPDYFYDEERMPAFVPKEMAKDLFEAGRNLRLLWTNHPEHLLCKPATIPAARPPPLAWQFDWDSIRALDQETAAYEKALVRSLSAQDQKPCKRPLSANASTLETAISWTLPPLDFQFIGKTEDEVELSLQSSMAQLGGFLPRPAEQGLAVVLRRQLWSGDESEKTDLAALDDFAPHWSLLPLLSFGPVIAAQSRLINRECMRILFSVDGLREHLELQRSFQLLGNGMFCSRLSHALFDAELAGAEQGTGVQLSSIGIGLRLSRRSNENWPPASSELRLALMGVLAESYYQSKYGANGEPGAVGKQELPGGLSFAIRDLSAEEMDKCMDPDSLEAMDFLRLSYKPPAALMSVITPGILSKYDRVFMHLLRVLRMYHLVNQLFGDDMHSQSRYTAPLPHPTRGKPRQADKDSVSRRFLIESRHFVSNIMSHFLDVGLGVAWRRFEQWLDAVQKDLDEADPGIDSKGRLFGAREGGAAIGPDQLCERHDQVLDEIMLALLLRKRQQPLLLLLQSIFELIIEFAKNARALARDTRSTDEKEEQQKVRRAHREATKRLYASFCKKVAAFIAVCRGLSEKEADSVARKDYRQQQQYQDGSRAGEGNSLSQLLLMLDYNGSYTTSPSSRNW</sequence>
<dbReference type="InterPro" id="IPR042241">
    <property type="entry name" value="GCP_C_sf"/>
</dbReference>
<evidence type="ECO:0000256" key="5">
    <source>
        <dbReference type="RuleBase" id="RU363050"/>
    </source>
</evidence>
<reference evidence="9 10" key="1">
    <citation type="submission" date="2024-01" db="EMBL/GenBank/DDBJ databases">
        <authorList>
            <person name="Allen C."/>
            <person name="Tagirdzhanova G."/>
        </authorList>
    </citation>
    <scope>NUCLEOTIDE SEQUENCE [LARGE SCALE GENOMIC DNA]</scope>
    <source>
        <strain evidence="9 10">CBS 119000</strain>
    </source>
</reference>
<name>A0ABP0DDP0_9PEZI</name>
<accession>A0ABP0DDP0</accession>
<keyword evidence="3 5" id="KW-0493">Microtubule</keyword>
<dbReference type="EMBL" id="CAWUON010000018">
    <property type="protein sequence ID" value="CAK7266355.1"/>
    <property type="molecule type" value="Genomic_DNA"/>
</dbReference>
<dbReference type="Pfam" id="PF17681">
    <property type="entry name" value="GCP_N_terminal"/>
    <property type="match status" value="1"/>
</dbReference>
<dbReference type="PANTHER" id="PTHR19302">
    <property type="entry name" value="GAMMA TUBULIN COMPLEX PROTEIN"/>
    <property type="match status" value="1"/>
</dbReference>
<organism evidence="9 10">
    <name type="scientific">Sporothrix epigloea</name>
    <dbReference type="NCBI Taxonomy" id="1892477"/>
    <lineage>
        <taxon>Eukaryota</taxon>
        <taxon>Fungi</taxon>
        <taxon>Dikarya</taxon>
        <taxon>Ascomycota</taxon>
        <taxon>Pezizomycotina</taxon>
        <taxon>Sordariomycetes</taxon>
        <taxon>Sordariomycetidae</taxon>
        <taxon>Ophiostomatales</taxon>
        <taxon>Ophiostomataceae</taxon>
        <taxon>Sporothrix</taxon>
    </lineage>
</organism>
<feature type="region of interest" description="Disordered" evidence="6">
    <location>
        <begin position="798"/>
        <end position="817"/>
    </location>
</feature>
<dbReference type="Gene3D" id="1.20.120.1900">
    <property type="entry name" value="Gamma-tubulin complex, C-terminal domain"/>
    <property type="match status" value="1"/>
</dbReference>
<proteinExistence type="inferred from homology"/>
<evidence type="ECO:0000313" key="10">
    <source>
        <dbReference type="Proteomes" id="UP001642502"/>
    </source>
</evidence>
<evidence type="ECO:0000256" key="1">
    <source>
        <dbReference type="ARBA" id="ARBA00010337"/>
    </source>
</evidence>
<comment type="similarity">
    <text evidence="1 5">Belongs to the TUBGCP family.</text>
</comment>
<protein>
    <recommendedName>
        <fullName evidence="5">Spindle pole body component</fullName>
    </recommendedName>
</protein>
<dbReference type="Pfam" id="PF04130">
    <property type="entry name" value="GCP_C_terminal"/>
    <property type="match status" value="1"/>
</dbReference>
<gene>
    <name evidence="9" type="ORF">SEPCBS119000_001979</name>
</gene>
<comment type="subcellular location">
    <subcellularLocation>
        <location evidence="5">Cytoplasm</location>
        <location evidence="5">Cytoskeleton</location>
        <location evidence="5">Microtubule organizing center</location>
    </subcellularLocation>
</comment>
<comment type="caution">
    <text evidence="9">The sequence shown here is derived from an EMBL/GenBank/DDBJ whole genome shotgun (WGS) entry which is preliminary data.</text>
</comment>
<feature type="domain" description="Gamma tubulin complex component C-terminal" evidence="7">
    <location>
        <begin position="617"/>
        <end position="1022"/>
    </location>
</feature>
<dbReference type="InterPro" id="IPR041470">
    <property type="entry name" value="GCP_N"/>
</dbReference>
<evidence type="ECO:0000256" key="3">
    <source>
        <dbReference type="ARBA" id="ARBA00022701"/>
    </source>
</evidence>
<feature type="region of interest" description="Disordered" evidence="6">
    <location>
        <begin position="81"/>
        <end position="111"/>
    </location>
</feature>
<evidence type="ECO:0000259" key="7">
    <source>
        <dbReference type="Pfam" id="PF04130"/>
    </source>
</evidence>
<evidence type="ECO:0000256" key="2">
    <source>
        <dbReference type="ARBA" id="ARBA00022490"/>
    </source>
</evidence>
<dbReference type="InterPro" id="IPR007259">
    <property type="entry name" value="GCP"/>
</dbReference>
<evidence type="ECO:0000256" key="4">
    <source>
        <dbReference type="ARBA" id="ARBA00023212"/>
    </source>
</evidence>
<evidence type="ECO:0000256" key="6">
    <source>
        <dbReference type="SAM" id="MobiDB-lite"/>
    </source>
</evidence>
<feature type="domain" description="Gamma tubulin complex component protein N-terminal" evidence="8">
    <location>
        <begin position="190"/>
        <end position="456"/>
    </location>
</feature>
<keyword evidence="2 5" id="KW-0963">Cytoplasm</keyword>
<evidence type="ECO:0000313" key="9">
    <source>
        <dbReference type="EMBL" id="CAK7266355.1"/>
    </source>
</evidence>